<keyword evidence="2" id="KW-0808">Transferase</keyword>
<dbReference type="SUPFAM" id="SSF55729">
    <property type="entry name" value="Acyl-CoA N-acyltransferases (Nat)"/>
    <property type="match status" value="1"/>
</dbReference>
<proteinExistence type="predicted"/>
<dbReference type="Proteomes" id="UP001595699">
    <property type="component" value="Unassembled WGS sequence"/>
</dbReference>
<gene>
    <name evidence="2" type="ORF">ACFOUW_29685</name>
</gene>
<keyword evidence="2" id="KW-0012">Acyltransferase</keyword>
<feature type="domain" description="N-acetyltransferase" evidence="1">
    <location>
        <begin position="24"/>
        <end position="140"/>
    </location>
</feature>
<dbReference type="EMBL" id="JBHRZH010000036">
    <property type="protein sequence ID" value="MFC3765042.1"/>
    <property type="molecule type" value="Genomic_DNA"/>
</dbReference>
<comment type="caution">
    <text evidence="2">The sequence shown here is derived from an EMBL/GenBank/DDBJ whole genome shotgun (WGS) entry which is preliminary data.</text>
</comment>
<evidence type="ECO:0000259" key="1">
    <source>
        <dbReference type="Pfam" id="PF00583"/>
    </source>
</evidence>
<dbReference type="Gene3D" id="3.40.630.30">
    <property type="match status" value="1"/>
</dbReference>
<evidence type="ECO:0000313" key="3">
    <source>
        <dbReference type="Proteomes" id="UP001595699"/>
    </source>
</evidence>
<dbReference type="GO" id="GO:0016746">
    <property type="term" value="F:acyltransferase activity"/>
    <property type="evidence" value="ECO:0007669"/>
    <property type="project" value="UniProtKB-KW"/>
</dbReference>
<organism evidence="2 3">
    <name type="scientific">Tenggerimyces flavus</name>
    <dbReference type="NCBI Taxonomy" id="1708749"/>
    <lineage>
        <taxon>Bacteria</taxon>
        <taxon>Bacillati</taxon>
        <taxon>Actinomycetota</taxon>
        <taxon>Actinomycetes</taxon>
        <taxon>Propionibacteriales</taxon>
        <taxon>Nocardioidaceae</taxon>
        <taxon>Tenggerimyces</taxon>
    </lineage>
</organism>
<sequence>MALGCVTASTRADLDEEASAAFRERWPEFIFHDPISRAYVDRAEQYFPEYQILVLDDGRVAAGGWGVPFAYDGRTDDLPDGYDGALVRAIDGHEAGTPPTAFSFMAAAVHRDYDKRGLAEEVLRHLTNRARDAGLTAVFAPIRPTWKSRYPTVPMARYATWQRTDGLSIDPWIRTHQRMGARIVGTAPRSMVITGTVAEWETWADLPFPESGDYVVPEALNLVRVDRENDSVVYEEENLWVEHHL</sequence>
<dbReference type="RefSeq" id="WP_205119240.1">
    <property type="nucleotide sequence ID" value="NZ_JAFBCM010000001.1"/>
</dbReference>
<dbReference type="Pfam" id="PF00583">
    <property type="entry name" value="Acetyltransf_1"/>
    <property type="match status" value="1"/>
</dbReference>
<dbReference type="InterPro" id="IPR000182">
    <property type="entry name" value="GNAT_dom"/>
</dbReference>
<evidence type="ECO:0000313" key="2">
    <source>
        <dbReference type="EMBL" id="MFC3765042.1"/>
    </source>
</evidence>
<accession>A0ABV7YKC7</accession>
<keyword evidence="3" id="KW-1185">Reference proteome</keyword>
<name>A0ABV7YKC7_9ACTN</name>
<dbReference type="InterPro" id="IPR016181">
    <property type="entry name" value="Acyl_CoA_acyltransferase"/>
</dbReference>
<dbReference type="EC" id="2.3.1.-" evidence="2"/>
<reference evidence="3" key="1">
    <citation type="journal article" date="2019" name="Int. J. Syst. Evol. Microbiol.">
        <title>The Global Catalogue of Microorganisms (GCM) 10K type strain sequencing project: providing services to taxonomists for standard genome sequencing and annotation.</title>
        <authorList>
            <consortium name="The Broad Institute Genomics Platform"/>
            <consortium name="The Broad Institute Genome Sequencing Center for Infectious Disease"/>
            <person name="Wu L."/>
            <person name="Ma J."/>
        </authorList>
    </citation>
    <scope>NUCLEOTIDE SEQUENCE [LARGE SCALE GENOMIC DNA]</scope>
    <source>
        <strain evidence="3">CGMCC 4.7241</strain>
    </source>
</reference>
<protein>
    <submittedName>
        <fullName evidence="2">GNAT family N-acetyltransferase</fullName>
        <ecNumber evidence="2">2.3.1.-</ecNumber>
    </submittedName>
</protein>